<evidence type="ECO:0000256" key="1">
    <source>
        <dbReference type="SAM" id="MobiDB-lite"/>
    </source>
</evidence>
<dbReference type="Pfam" id="PF08246">
    <property type="entry name" value="Inhibitor_I29"/>
    <property type="match status" value="1"/>
</dbReference>
<reference evidence="3" key="1">
    <citation type="submission" date="2021-12" db="EMBL/GenBank/DDBJ databases">
        <authorList>
            <person name="King R."/>
        </authorList>
    </citation>
    <scope>NUCLEOTIDE SEQUENCE</scope>
</reference>
<dbReference type="InterPro" id="IPR038765">
    <property type="entry name" value="Papain-like_cys_pep_sf"/>
</dbReference>
<evidence type="ECO:0000313" key="4">
    <source>
        <dbReference type="Proteomes" id="UP001152759"/>
    </source>
</evidence>
<evidence type="ECO:0000259" key="2">
    <source>
        <dbReference type="SMART" id="SM00848"/>
    </source>
</evidence>
<protein>
    <recommendedName>
        <fullName evidence="2">Cathepsin propeptide inhibitor domain-containing protein</fullName>
    </recommendedName>
</protein>
<evidence type="ECO:0000313" key="3">
    <source>
        <dbReference type="EMBL" id="CAH0395998.1"/>
    </source>
</evidence>
<organism evidence="3 4">
    <name type="scientific">Bemisia tabaci</name>
    <name type="common">Sweetpotato whitefly</name>
    <name type="synonym">Aleurodes tabaci</name>
    <dbReference type="NCBI Taxonomy" id="7038"/>
    <lineage>
        <taxon>Eukaryota</taxon>
        <taxon>Metazoa</taxon>
        <taxon>Ecdysozoa</taxon>
        <taxon>Arthropoda</taxon>
        <taxon>Hexapoda</taxon>
        <taxon>Insecta</taxon>
        <taxon>Pterygota</taxon>
        <taxon>Neoptera</taxon>
        <taxon>Paraneoptera</taxon>
        <taxon>Hemiptera</taxon>
        <taxon>Sternorrhyncha</taxon>
        <taxon>Aleyrodoidea</taxon>
        <taxon>Aleyrodidae</taxon>
        <taxon>Aleyrodinae</taxon>
        <taxon>Bemisia</taxon>
    </lineage>
</organism>
<dbReference type="SUPFAM" id="SSF54001">
    <property type="entry name" value="Cysteine proteinases"/>
    <property type="match status" value="1"/>
</dbReference>
<keyword evidence="4" id="KW-1185">Reference proteome</keyword>
<dbReference type="InterPro" id="IPR013201">
    <property type="entry name" value="Prot_inhib_I29"/>
</dbReference>
<dbReference type="Gene3D" id="3.90.70.10">
    <property type="entry name" value="Cysteine proteinases"/>
    <property type="match status" value="1"/>
</dbReference>
<dbReference type="Proteomes" id="UP001152759">
    <property type="component" value="Chromosome 9"/>
</dbReference>
<dbReference type="EMBL" id="OU963870">
    <property type="protein sequence ID" value="CAH0395998.1"/>
    <property type="molecule type" value="Genomic_DNA"/>
</dbReference>
<accession>A0A9P0AMI4</accession>
<gene>
    <name evidence="3" type="ORF">BEMITA_LOCUS14115</name>
</gene>
<feature type="region of interest" description="Disordered" evidence="1">
    <location>
        <begin position="111"/>
        <end position="135"/>
    </location>
</feature>
<sequence length="300" mass="33790">MAEMVIKENVDSMNLREQFEVFKKAYEKKYSSLQEEQRRFEIFKENLAVIENLMAERKGNVVFGIGPYTDLTSDEYLTLMGISETEDTSSETSNLERRMLESRGSSNNWNWWRSRSVPPRGPEPSLPPPPPSRTTSVPSFCKYASDFFVGKYSEGGPMLDWRVPVQYYPETEPQNLPGRECKACWAFAAADAIAIELARSRCKIVPLSKQASHPSQSRAIGAARMRSYEQSSIAPLRVVTQKTSPYPPVTTVHPPSRGLRLRADLTKGPVREILRTLTAVSSLGVAIIAGDATPRQWKHF</sequence>
<feature type="domain" description="Cathepsin propeptide inhibitor" evidence="2">
    <location>
        <begin position="19"/>
        <end position="76"/>
    </location>
</feature>
<feature type="compositionally biased region" description="Pro residues" evidence="1">
    <location>
        <begin position="119"/>
        <end position="132"/>
    </location>
</feature>
<dbReference type="SMART" id="SM00848">
    <property type="entry name" value="Inhibitor_I29"/>
    <property type="match status" value="1"/>
</dbReference>
<dbReference type="AlphaFoldDB" id="A0A9P0AMI4"/>
<name>A0A9P0AMI4_BEMTA</name>
<proteinExistence type="predicted"/>